<dbReference type="InterPro" id="IPR019734">
    <property type="entry name" value="TPR_rpt"/>
</dbReference>
<evidence type="ECO:0000313" key="4">
    <source>
        <dbReference type="EMBL" id="GAK45056.1"/>
    </source>
</evidence>
<dbReference type="SUPFAM" id="SSF48452">
    <property type="entry name" value="TPR-like"/>
    <property type="match status" value="2"/>
</dbReference>
<evidence type="ECO:0000256" key="2">
    <source>
        <dbReference type="SAM" id="MobiDB-lite"/>
    </source>
</evidence>
<evidence type="ECO:0000256" key="1">
    <source>
        <dbReference type="PROSITE-ProRule" id="PRU00339"/>
    </source>
</evidence>
<dbReference type="InterPro" id="IPR011990">
    <property type="entry name" value="TPR-like_helical_dom_sf"/>
</dbReference>
<reference evidence="4 5" key="1">
    <citation type="submission" date="2014-07" db="EMBL/GenBank/DDBJ databases">
        <title>Tepidicaulis marinum gen. nov., sp. nov., a novel marine bacterium denitrifying nitrate to nitrous oxide strictly under microaerobic conditions.</title>
        <authorList>
            <person name="Takeuchi M."/>
            <person name="Yamagishi T."/>
            <person name="Kamagata Y."/>
            <person name="Oshima K."/>
            <person name="Hattori M."/>
            <person name="Katayama T."/>
            <person name="Hanada S."/>
            <person name="Tamaki H."/>
            <person name="Marumo K."/>
            <person name="Maeda H."/>
            <person name="Nedachi M."/>
            <person name="Iwasaki W."/>
            <person name="Suwa Y."/>
            <person name="Sakata S."/>
        </authorList>
    </citation>
    <scope>NUCLEOTIDE SEQUENCE [LARGE SCALE GENOMIC DNA]</scope>
    <source>
        <strain evidence="4 5">MA2</strain>
    </source>
</reference>
<dbReference type="Gene3D" id="1.25.40.10">
    <property type="entry name" value="Tetratricopeptide repeat domain"/>
    <property type="match status" value="3"/>
</dbReference>
<dbReference type="PROSITE" id="PS50005">
    <property type="entry name" value="TPR"/>
    <property type="match status" value="1"/>
</dbReference>
<dbReference type="Proteomes" id="UP000028702">
    <property type="component" value="Unassembled WGS sequence"/>
</dbReference>
<feature type="region of interest" description="Disordered" evidence="2">
    <location>
        <begin position="569"/>
        <end position="591"/>
    </location>
</feature>
<feature type="repeat" description="TPR" evidence="1">
    <location>
        <begin position="485"/>
        <end position="518"/>
    </location>
</feature>
<evidence type="ECO:0000256" key="3">
    <source>
        <dbReference type="SAM" id="SignalP"/>
    </source>
</evidence>
<dbReference type="Pfam" id="PF13414">
    <property type="entry name" value="TPR_11"/>
    <property type="match status" value="1"/>
</dbReference>
<evidence type="ECO:0000313" key="5">
    <source>
        <dbReference type="Proteomes" id="UP000028702"/>
    </source>
</evidence>
<keyword evidence="1" id="KW-0802">TPR repeat</keyword>
<keyword evidence="3" id="KW-0732">Signal</keyword>
<feature type="chain" id="PRO_5001754923" evidence="3">
    <location>
        <begin position="29"/>
        <end position="591"/>
    </location>
</feature>
<feature type="signal peptide" evidence="3">
    <location>
        <begin position="1"/>
        <end position="28"/>
    </location>
</feature>
<keyword evidence="5" id="KW-1185">Reference proteome</keyword>
<dbReference type="eggNOG" id="COG0457">
    <property type="taxonomic scope" value="Bacteria"/>
</dbReference>
<dbReference type="SMART" id="SM00028">
    <property type="entry name" value="TPR"/>
    <property type="match status" value="7"/>
</dbReference>
<organism evidence="4 5">
    <name type="scientific">Tepidicaulis marinus</name>
    <dbReference type="NCBI Taxonomy" id="1333998"/>
    <lineage>
        <taxon>Bacteria</taxon>
        <taxon>Pseudomonadati</taxon>
        <taxon>Pseudomonadota</taxon>
        <taxon>Alphaproteobacteria</taxon>
        <taxon>Hyphomicrobiales</taxon>
        <taxon>Parvibaculaceae</taxon>
        <taxon>Tepidicaulis</taxon>
    </lineage>
</organism>
<proteinExistence type="predicted"/>
<dbReference type="AlphaFoldDB" id="A0A081BAI8"/>
<dbReference type="PROSITE" id="PS51257">
    <property type="entry name" value="PROKAR_LIPOPROTEIN"/>
    <property type="match status" value="1"/>
</dbReference>
<name>A0A081BAI8_9HYPH</name>
<protein>
    <submittedName>
        <fullName evidence="4">TPR repeat-containing protein</fullName>
    </submittedName>
</protein>
<comment type="caution">
    <text evidence="4">The sequence shown here is derived from an EMBL/GenBank/DDBJ whole genome shotgun (WGS) entry which is preliminary data.</text>
</comment>
<gene>
    <name evidence="4" type="ORF">M2A_1555</name>
</gene>
<dbReference type="EMBL" id="BBIO01000006">
    <property type="protein sequence ID" value="GAK45056.1"/>
    <property type="molecule type" value="Genomic_DNA"/>
</dbReference>
<dbReference type="PANTHER" id="PTHR12558">
    <property type="entry name" value="CELL DIVISION CYCLE 16,23,27"/>
    <property type="match status" value="1"/>
</dbReference>
<dbReference type="Pfam" id="PF13432">
    <property type="entry name" value="TPR_16"/>
    <property type="match status" value="3"/>
</dbReference>
<sequence length="591" mass="64344">MTVKGGAAKRSFAAALAVTAALALSGCAGLGSSFGQSARNTDTPFGNYLAGRYAGAERDLDAASSFLGKAMEQDPDNSVLIERAFIVAISAGDMDEAAALAEKSLETGGEERLARLVLALSALKSGDYEDADRHIREAAPGPFTALIGTLTRAWAAAGQGDGDAANAILDTFKGRPAFELFRAYHAALIAEYLDQPEAADTAYREAVSASAGASLRVVEAYGRFLERTGRTDEAASLYRDYEALSPEHPLMKANLARIAKGTKPEPLVTHPAEGAAEALYGLGSALAQESGLDLSIVYLQLGLYLRPDFDVARILLGDIYERAQDWKTAITTYEGVDSSSPLRPNADIQIAINYDRLEKTDEAEARLRDLQERMPGSIDPVVALGDIFRAQELYAEAAKEYTKAIGILGEVGPENWSVLYARGVCYERLKRWPEAEKDLKRALVLSDEHPLVLNYLGYSWVDQKLNLDTAMEMIRKAVDQRPQDGFIVDSLGWAHYRLGNYEEAVKHLERAVVLQPDDPVINDHLGDALWKVGRKIEARFQWRHALEMKPEEDLVPQIEAKIEYGLEGAGARQRGEADLPEPANGTEDKGA</sequence>
<dbReference type="PANTHER" id="PTHR12558:SF13">
    <property type="entry name" value="CELL DIVISION CYCLE PROTEIN 27 HOMOLOG"/>
    <property type="match status" value="1"/>
</dbReference>
<accession>A0A081BAI8</accession>
<dbReference type="STRING" id="1333998.M2A_1555"/>